<evidence type="ECO:0000259" key="4">
    <source>
        <dbReference type="PROSITE" id="PS51118"/>
    </source>
</evidence>
<sequence length="132" mass="15447">MEKKKGLNMNQALKYNIYQQHCPARLFFEKIADKWVLLIINILARETQHFNLLKKSIQGISPKVLSQKLKLLERDGFIVRQVQDTAPIRVDYSLTPLGLEVAKMAYQLKDWAESNIEQVIYAQQRFDAIQEQ</sequence>
<organism evidence="5 6">
    <name type="scientific">Acinetobacter modestus</name>
    <dbReference type="NCBI Taxonomy" id="1776740"/>
    <lineage>
        <taxon>Bacteria</taxon>
        <taxon>Pseudomonadati</taxon>
        <taxon>Pseudomonadota</taxon>
        <taxon>Gammaproteobacteria</taxon>
        <taxon>Moraxellales</taxon>
        <taxon>Moraxellaceae</taxon>
        <taxon>Acinetobacter</taxon>
    </lineage>
</organism>
<dbReference type="EMBL" id="APRP01000003">
    <property type="protein sequence ID" value="ENX04478.1"/>
    <property type="molecule type" value="Genomic_DNA"/>
</dbReference>
<keyword evidence="2" id="KW-0238">DNA-binding</keyword>
<feature type="domain" description="HTH hxlR-type" evidence="4">
    <location>
        <begin position="22"/>
        <end position="120"/>
    </location>
</feature>
<dbReference type="SUPFAM" id="SSF46785">
    <property type="entry name" value="Winged helix' DNA-binding domain"/>
    <property type="match status" value="1"/>
</dbReference>
<protein>
    <recommendedName>
        <fullName evidence="4">HTH hxlR-type domain-containing protein</fullName>
    </recommendedName>
</protein>
<dbReference type="eggNOG" id="COG1733">
    <property type="taxonomic scope" value="Bacteria"/>
</dbReference>
<evidence type="ECO:0000313" key="5">
    <source>
        <dbReference type="EMBL" id="ENX04478.1"/>
    </source>
</evidence>
<dbReference type="Proteomes" id="UP000013248">
    <property type="component" value="Unassembled WGS sequence"/>
</dbReference>
<accession>N9M7F9</accession>
<dbReference type="InterPro" id="IPR002577">
    <property type="entry name" value="HTH_HxlR"/>
</dbReference>
<comment type="caution">
    <text evidence="5">The sequence shown here is derived from an EMBL/GenBank/DDBJ whole genome shotgun (WGS) entry which is preliminary data.</text>
</comment>
<dbReference type="InterPro" id="IPR036388">
    <property type="entry name" value="WH-like_DNA-bd_sf"/>
</dbReference>
<evidence type="ECO:0000256" key="3">
    <source>
        <dbReference type="ARBA" id="ARBA00023163"/>
    </source>
</evidence>
<dbReference type="Gene3D" id="1.10.10.10">
    <property type="entry name" value="Winged helix-like DNA-binding domain superfamily/Winged helix DNA-binding domain"/>
    <property type="match status" value="1"/>
</dbReference>
<dbReference type="AlphaFoldDB" id="N9M7F9"/>
<evidence type="ECO:0000256" key="2">
    <source>
        <dbReference type="ARBA" id="ARBA00023125"/>
    </source>
</evidence>
<keyword evidence="3" id="KW-0804">Transcription</keyword>
<evidence type="ECO:0000256" key="1">
    <source>
        <dbReference type="ARBA" id="ARBA00023015"/>
    </source>
</evidence>
<gene>
    <name evidence="5" type="ORF">F900_00050</name>
</gene>
<dbReference type="PANTHER" id="PTHR33204">
    <property type="entry name" value="TRANSCRIPTIONAL REGULATOR, MARR FAMILY"/>
    <property type="match status" value="1"/>
</dbReference>
<dbReference type="PATRIC" id="fig|1217705.3.peg.43"/>
<dbReference type="GO" id="GO:0003677">
    <property type="term" value="F:DNA binding"/>
    <property type="evidence" value="ECO:0007669"/>
    <property type="project" value="UniProtKB-KW"/>
</dbReference>
<dbReference type="HOGENOM" id="CLU_111585_2_3_6"/>
<dbReference type="InterPro" id="IPR036390">
    <property type="entry name" value="WH_DNA-bd_sf"/>
</dbReference>
<dbReference type="STRING" id="1217705.F900_00050"/>
<dbReference type="PANTHER" id="PTHR33204:SF37">
    <property type="entry name" value="HTH-TYPE TRANSCRIPTIONAL REGULATOR YODB"/>
    <property type="match status" value="1"/>
</dbReference>
<dbReference type="Pfam" id="PF01638">
    <property type="entry name" value="HxlR"/>
    <property type="match status" value="1"/>
</dbReference>
<keyword evidence="1" id="KW-0805">Transcription regulation</keyword>
<name>N9M7F9_9GAMM</name>
<reference evidence="5 6" key="1">
    <citation type="submission" date="2013-02" db="EMBL/GenBank/DDBJ databases">
        <title>The Genome Sequence of Acinetobacter sp. ANC 3862.</title>
        <authorList>
            <consortium name="The Broad Institute Genome Sequencing Platform"/>
            <consortium name="The Broad Institute Genome Sequencing Center for Infectious Disease"/>
            <person name="Cerqueira G."/>
            <person name="Feldgarden M."/>
            <person name="Courvalin P."/>
            <person name="Perichon B."/>
            <person name="Grillot-Courvalin C."/>
            <person name="Clermont D."/>
            <person name="Rocha E."/>
            <person name="Yoon E.-J."/>
            <person name="Nemec A."/>
            <person name="Walker B."/>
            <person name="Young S.K."/>
            <person name="Zeng Q."/>
            <person name="Gargeya S."/>
            <person name="Fitzgerald M."/>
            <person name="Haas B."/>
            <person name="Abouelleil A."/>
            <person name="Alvarado L."/>
            <person name="Arachchi H.M."/>
            <person name="Berlin A.M."/>
            <person name="Chapman S.B."/>
            <person name="Dewar J."/>
            <person name="Goldberg J."/>
            <person name="Griggs A."/>
            <person name="Gujja S."/>
            <person name="Hansen M."/>
            <person name="Howarth C."/>
            <person name="Imamovic A."/>
            <person name="Larimer J."/>
            <person name="McCowan C."/>
            <person name="Murphy C."/>
            <person name="Neiman D."/>
            <person name="Pearson M."/>
            <person name="Priest M."/>
            <person name="Roberts A."/>
            <person name="Saif S."/>
            <person name="Shea T."/>
            <person name="Sisk P."/>
            <person name="Sykes S."/>
            <person name="Wortman J."/>
            <person name="Nusbaum C."/>
            <person name="Birren B."/>
        </authorList>
    </citation>
    <scope>NUCLEOTIDE SEQUENCE [LARGE SCALE GENOMIC DNA]</scope>
    <source>
        <strain evidence="5 6">ANC 3862</strain>
    </source>
</reference>
<proteinExistence type="predicted"/>
<dbReference type="PROSITE" id="PS51118">
    <property type="entry name" value="HTH_HXLR"/>
    <property type="match status" value="1"/>
</dbReference>
<evidence type="ECO:0000313" key="6">
    <source>
        <dbReference type="Proteomes" id="UP000013248"/>
    </source>
</evidence>